<feature type="region of interest" description="Disordered" evidence="1">
    <location>
        <begin position="71"/>
        <end position="98"/>
    </location>
</feature>
<accession>A0A7R9F532</accession>
<feature type="region of interest" description="Disordered" evidence="1">
    <location>
        <begin position="556"/>
        <end position="623"/>
    </location>
</feature>
<proteinExistence type="predicted"/>
<gene>
    <name evidence="2" type="ORF">TBIB3V08_LOCUS9154</name>
</gene>
<reference evidence="2" key="1">
    <citation type="submission" date="2020-11" db="EMBL/GenBank/DDBJ databases">
        <authorList>
            <person name="Tran Van P."/>
        </authorList>
    </citation>
    <scope>NUCLEOTIDE SEQUENCE</scope>
</reference>
<evidence type="ECO:0000256" key="1">
    <source>
        <dbReference type="SAM" id="MobiDB-lite"/>
    </source>
</evidence>
<feature type="compositionally biased region" description="Polar residues" evidence="1">
    <location>
        <begin position="75"/>
        <end position="98"/>
    </location>
</feature>
<organism evidence="2">
    <name type="scientific">Timema bartmani</name>
    <dbReference type="NCBI Taxonomy" id="61472"/>
    <lineage>
        <taxon>Eukaryota</taxon>
        <taxon>Metazoa</taxon>
        <taxon>Ecdysozoa</taxon>
        <taxon>Arthropoda</taxon>
        <taxon>Hexapoda</taxon>
        <taxon>Insecta</taxon>
        <taxon>Pterygota</taxon>
        <taxon>Neoptera</taxon>
        <taxon>Polyneoptera</taxon>
        <taxon>Phasmatodea</taxon>
        <taxon>Timematodea</taxon>
        <taxon>Timematoidea</taxon>
        <taxon>Timematidae</taxon>
        <taxon>Timema</taxon>
    </lineage>
</organism>
<feature type="compositionally biased region" description="Basic and acidic residues" evidence="1">
    <location>
        <begin position="606"/>
        <end position="617"/>
    </location>
</feature>
<name>A0A7R9F532_9NEOP</name>
<protein>
    <submittedName>
        <fullName evidence="2">Uncharacterized protein</fullName>
    </submittedName>
</protein>
<evidence type="ECO:0000313" key="2">
    <source>
        <dbReference type="EMBL" id="CAD7446831.1"/>
    </source>
</evidence>
<sequence>MNDFVYLGRMFFRNGRIDGEIVKTDAEYCWGGSMSVMNTEQTHPNASSSGGPPECNIWRTDQSSTRLRARPNLEAISNITSSKNTRRNSAPTDRANPTCSLLKTTLTPLMTRHCTLPLVFRNPPKAPKSSPPKGLSATLFLGSVAFYSATTRPWDQPPWQWVYTTRGRWGLAGSAAHTRHLACPALATTPVAQRGPREGTYHGVRTASHFGPSTGLVTLTLRDLRQALGPQSGFNQFFWPKCQPHPPYYFGIRDRHRALNTTSELPSPPVITSPTYPRYTLFSGTEDPLLQDSRFLFRSNHFLQIPVLHSFQYLIVTFPVRSFHIIPCHTFHSLHSPFSVISIGYPESDQLVIGLDRSSVYNRLRHSYIPRGQPLSISFLTPSPVLGSPAALTITTLSFFLPITEGSGGVPLPCTCLAIGRGGKPASPPSNLLPSRFPAKEPTTLRYPFEGEVHSLTGEPGTRGEPQAPSDCNRVVQDKSRLTPPFPTHWGPDRRALSVLFLQRVDHSHPTTLEWDPDRRVLSTLTGVPGTLGLAPGSEWNRSQMFGISPDCFAGRAGSTLPNPPGPRSLEYGNSRPSSLEVESLHHQVHVNGGPSPPEEVVSQDHLSHQPGCDKEPQWPSQP</sequence>
<dbReference type="EMBL" id="OD568325">
    <property type="protein sequence ID" value="CAD7446831.1"/>
    <property type="molecule type" value="Genomic_DNA"/>
</dbReference>
<dbReference type="AlphaFoldDB" id="A0A7R9F532"/>